<dbReference type="PANTHER" id="PTHR30629">
    <property type="entry name" value="PROPHAGE INTEGRASE"/>
    <property type="match status" value="1"/>
</dbReference>
<dbReference type="PANTHER" id="PTHR30629:SF2">
    <property type="entry name" value="PROPHAGE INTEGRASE INTS-RELATED"/>
    <property type="match status" value="1"/>
</dbReference>
<dbReference type="InterPro" id="IPR002104">
    <property type="entry name" value="Integrase_catalytic"/>
</dbReference>
<keyword evidence="4" id="KW-0233">DNA recombination</keyword>
<keyword evidence="2" id="KW-0229">DNA integration</keyword>
<comment type="similarity">
    <text evidence="1">Belongs to the 'phage' integrase family.</text>
</comment>
<dbReference type="InterPro" id="IPR013762">
    <property type="entry name" value="Integrase-like_cat_sf"/>
</dbReference>
<reference evidence="9" key="1">
    <citation type="submission" date="2020-02" db="EMBL/GenBank/DDBJ databases">
        <authorList>
            <person name="Meier V. D."/>
        </authorList>
    </citation>
    <scope>NUCLEOTIDE SEQUENCE</scope>
    <source>
        <strain evidence="9">AVDCRST_MAG77</strain>
    </source>
</reference>
<organism evidence="9">
    <name type="scientific">uncultured Chloroflexota bacterium</name>
    <dbReference type="NCBI Taxonomy" id="166587"/>
    <lineage>
        <taxon>Bacteria</taxon>
        <taxon>Bacillati</taxon>
        <taxon>Chloroflexota</taxon>
        <taxon>environmental samples</taxon>
    </lineage>
</organism>
<dbReference type="GO" id="GO:0015074">
    <property type="term" value="P:DNA integration"/>
    <property type="evidence" value="ECO:0007669"/>
    <property type="project" value="UniProtKB-KW"/>
</dbReference>
<dbReference type="Pfam" id="PF14659">
    <property type="entry name" value="Phage_int_SAM_3"/>
    <property type="match status" value="1"/>
</dbReference>
<dbReference type="PROSITE" id="PS51900">
    <property type="entry name" value="CB"/>
    <property type="match status" value="1"/>
</dbReference>
<accession>A0A6J4JYW5</accession>
<feature type="region of interest" description="Disordered" evidence="6">
    <location>
        <begin position="1"/>
        <end position="27"/>
    </location>
</feature>
<dbReference type="CDD" id="cd01189">
    <property type="entry name" value="INT_ICEBs1_C_like"/>
    <property type="match status" value="1"/>
</dbReference>
<dbReference type="Pfam" id="PF00589">
    <property type="entry name" value="Phage_integrase"/>
    <property type="match status" value="1"/>
</dbReference>
<evidence type="ECO:0000313" key="9">
    <source>
        <dbReference type="EMBL" id="CAA9291199.1"/>
    </source>
</evidence>
<dbReference type="EMBL" id="CADCTC010000251">
    <property type="protein sequence ID" value="CAA9291199.1"/>
    <property type="molecule type" value="Genomic_DNA"/>
</dbReference>
<dbReference type="SUPFAM" id="SSF56349">
    <property type="entry name" value="DNA breaking-rejoining enzymes"/>
    <property type="match status" value="1"/>
</dbReference>
<name>A0A6J4JYW5_9CHLR</name>
<evidence type="ECO:0008006" key="10">
    <source>
        <dbReference type="Google" id="ProtNLM"/>
    </source>
</evidence>
<evidence type="ECO:0000256" key="6">
    <source>
        <dbReference type="SAM" id="MobiDB-lite"/>
    </source>
</evidence>
<dbReference type="PROSITE" id="PS51898">
    <property type="entry name" value="TYR_RECOMBINASE"/>
    <property type="match status" value="1"/>
</dbReference>
<gene>
    <name evidence="9" type="ORF">AVDCRST_MAG77-4744</name>
</gene>
<feature type="domain" description="Core-binding (CB)" evidence="8">
    <location>
        <begin position="92"/>
        <end position="192"/>
    </location>
</feature>
<dbReference type="InterPro" id="IPR004107">
    <property type="entry name" value="Integrase_SAM-like_N"/>
</dbReference>
<feature type="domain" description="Tyr recombinase" evidence="7">
    <location>
        <begin position="211"/>
        <end position="414"/>
    </location>
</feature>
<sequence>MVKSTTSANVDDPAPGASGFGRRTRRRGAGEGSVYFDAKMGLWRASLMVGRKPNGKPDRRLVSAKTQKLCQQKLQELRQQFLTDALADPNKLTVQAFFEDWLEHTVKVRRRASTYSQYKSLITVHVYPSLGKTPLRAVRPGQVEDLYRALEAGGRNPKYVRRDKPAATQKGLAPKTIRGLHIALHSGFERARRRNLIARNPADGIELPKAPRRKKLTVDVEDIQRLLATTDPNGGRWVPLWTFLANTGLRIGEALALRWANVDLDKGWFTVEETRQRPVDGKAGLDNAKTEAGMRDVPLTAPALKALRAQHDRQRFERERLRDDYVDQDLVFATSLGTPLGQRNALRALKAAVEAAKLPANLCLHDLRRMTASLLVASGVDITTAAAILGHKNASVLLDVYAQALKAPKLEAAGRLERALYGAG</sequence>
<evidence type="ECO:0000256" key="3">
    <source>
        <dbReference type="ARBA" id="ARBA00023125"/>
    </source>
</evidence>
<dbReference type="GO" id="GO:0006310">
    <property type="term" value="P:DNA recombination"/>
    <property type="evidence" value="ECO:0007669"/>
    <property type="project" value="UniProtKB-KW"/>
</dbReference>
<evidence type="ECO:0000259" key="8">
    <source>
        <dbReference type="PROSITE" id="PS51900"/>
    </source>
</evidence>
<dbReference type="Gene3D" id="1.10.150.130">
    <property type="match status" value="1"/>
</dbReference>
<evidence type="ECO:0000256" key="1">
    <source>
        <dbReference type="ARBA" id="ARBA00008857"/>
    </source>
</evidence>
<protein>
    <recommendedName>
        <fullName evidence="10">Tyr recombinase domain-containing protein</fullName>
    </recommendedName>
</protein>
<dbReference type="GO" id="GO:0003677">
    <property type="term" value="F:DNA binding"/>
    <property type="evidence" value="ECO:0007669"/>
    <property type="project" value="UniProtKB-UniRule"/>
</dbReference>
<dbReference type="InterPro" id="IPR011010">
    <property type="entry name" value="DNA_brk_join_enz"/>
</dbReference>
<dbReference type="Gene3D" id="1.10.443.10">
    <property type="entry name" value="Intergrase catalytic core"/>
    <property type="match status" value="1"/>
</dbReference>
<dbReference type="AlphaFoldDB" id="A0A6J4JYW5"/>
<dbReference type="InterPro" id="IPR010998">
    <property type="entry name" value="Integrase_recombinase_N"/>
</dbReference>
<evidence type="ECO:0000256" key="5">
    <source>
        <dbReference type="PROSITE-ProRule" id="PRU01248"/>
    </source>
</evidence>
<evidence type="ECO:0000256" key="4">
    <source>
        <dbReference type="ARBA" id="ARBA00023172"/>
    </source>
</evidence>
<evidence type="ECO:0000259" key="7">
    <source>
        <dbReference type="PROSITE" id="PS51898"/>
    </source>
</evidence>
<proteinExistence type="inferred from homology"/>
<evidence type="ECO:0000256" key="2">
    <source>
        <dbReference type="ARBA" id="ARBA00022908"/>
    </source>
</evidence>
<keyword evidence="3 5" id="KW-0238">DNA-binding</keyword>
<dbReference type="InterPro" id="IPR044068">
    <property type="entry name" value="CB"/>
</dbReference>
<dbReference type="InterPro" id="IPR050808">
    <property type="entry name" value="Phage_Integrase"/>
</dbReference>